<dbReference type="AlphaFoldDB" id="A0A2G5I7Y5"/>
<evidence type="ECO:0000313" key="9">
    <source>
        <dbReference type="Proteomes" id="UP000230605"/>
    </source>
</evidence>
<sequence length="451" mass="50560">MAAETPPPLNVAIIGAGIAGLSAGIALKRSSSSSIVKIYEKSTFKNEIGAAITLTPNANRILDRWGFDAKVYGETDKLLVRMVNATTLDVEYQFGFQDVPERFGHNFNAFHRVDLHRGLRTMAEELGVEILLGKEVIDLDCGNGLLNFKDGASAKHDLVVVADGIRSELVKTVSGLDVVPQKIGKSVFRGLIPMQSLRDDPLIWSQFQNEPSGFYSTTHEGLFFVTYPCSFDEIMNVAVFHNTRPGHENDEGWSSPGTKAEVLSVLDSQDLHPFWRAVVNAAPSDEDFKCFPISLREPISRYNNGRAILIGDAAHPFQPTHAQGGCLGIEDAQSLATLFRDTSSASTDIPLRCQSYNDLRLPRGNVTHLYSNVMFYHMKDGVLDGEKYERRIREYYDGPLMPMNVRAWGREHQEFWYRYDVDQEAEKAMEWFEKEGGKGQRMPSGVVKYFY</sequence>
<keyword evidence="10" id="KW-1185">Reference proteome</keyword>
<proteinExistence type="inferred from homology"/>
<dbReference type="InterPro" id="IPR050493">
    <property type="entry name" value="FAD-dep_Monooxygenase_BioMet"/>
</dbReference>
<keyword evidence="3" id="KW-0274">FAD</keyword>
<dbReference type="OrthoDB" id="9993796at2759"/>
<feature type="domain" description="FAD-binding" evidence="6">
    <location>
        <begin position="10"/>
        <end position="339"/>
    </location>
</feature>
<dbReference type="Proteomes" id="UP000230605">
    <property type="component" value="Chromosome 1"/>
</dbReference>
<evidence type="ECO:0000313" key="7">
    <source>
        <dbReference type="EMBL" id="PIB00890.1"/>
    </source>
</evidence>
<dbReference type="Proteomes" id="UP001302367">
    <property type="component" value="Chromosome 1"/>
</dbReference>
<protein>
    <submittedName>
        <fullName evidence="7">Salicylate hydroxylase</fullName>
    </submittedName>
</protein>
<evidence type="ECO:0000256" key="5">
    <source>
        <dbReference type="ARBA" id="ARBA00023033"/>
    </source>
</evidence>
<reference evidence="7 9" key="1">
    <citation type="submission" date="2015-10" db="EMBL/GenBank/DDBJ databases">
        <title>The cercosporin biosynthetic gene cluster was horizontally transferred to several fungal lineages and shown to be expanded in Cercospora beticola based on microsynteny with recipient genomes.</title>
        <authorList>
            <person name="De Jonge R."/>
            <person name="Ebert M.K."/>
            <person name="Suttle J.C."/>
            <person name="Jurick Ii W.M."/>
            <person name="Secor G.A."/>
            <person name="Thomma B.P."/>
            <person name="Van De Peer Y."/>
            <person name="Bolton M.D."/>
        </authorList>
    </citation>
    <scope>NUCLEOTIDE SEQUENCE [LARGE SCALE GENOMIC DNA]</scope>
    <source>
        <strain evidence="7 9">09-40</strain>
    </source>
</reference>
<dbReference type="Pfam" id="PF01494">
    <property type="entry name" value="FAD_binding_3"/>
    <property type="match status" value="1"/>
</dbReference>
<evidence type="ECO:0000256" key="4">
    <source>
        <dbReference type="ARBA" id="ARBA00023002"/>
    </source>
</evidence>
<dbReference type="Gene3D" id="3.50.50.60">
    <property type="entry name" value="FAD/NAD(P)-binding domain"/>
    <property type="match status" value="1"/>
</dbReference>
<dbReference type="PANTHER" id="PTHR13789">
    <property type="entry name" value="MONOOXYGENASE"/>
    <property type="match status" value="1"/>
</dbReference>
<dbReference type="EMBL" id="CP134184">
    <property type="protein sequence ID" value="WPA96985.1"/>
    <property type="molecule type" value="Genomic_DNA"/>
</dbReference>
<evidence type="ECO:0000256" key="1">
    <source>
        <dbReference type="ARBA" id="ARBA00007992"/>
    </source>
</evidence>
<dbReference type="PRINTS" id="PR00420">
    <property type="entry name" value="RNGMNOXGNASE"/>
</dbReference>
<keyword evidence="5" id="KW-0503">Monooxygenase</keyword>
<reference evidence="8 10" key="2">
    <citation type="submission" date="2023-09" db="EMBL/GenBank/DDBJ databases">
        <title>Complete-Gapless Cercospora beticola genome.</title>
        <authorList>
            <person name="Wyatt N.A."/>
            <person name="Spanner R.E."/>
            <person name="Bolton M.D."/>
        </authorList>
    </citation>
    <scope>NUCLEOTIDE SEQUENCE [LARGE SCALE GENOMIC DNA]</scope>
    <source>
        <strain evidence="8">Cb09-40</strain>
    </source>
</reference>
<evidence type="ECO:0000256" key="3">
    <source>
        <dbReference type="ARBA" id="ARBA00022827"/>
    </source>
</evidence>
<dbReference type="InterPro" id="IPR002938">
    <property type="entry name" value="FAD-bd"/>
</dbReference>
<evidence type="ECO:0000259" key="6">
    <source>
        <dbReference type="Pfam" id="PF01494"/>
    </source>
</evidence>
<dbReference type="SUPFAM" id="SSF54373">
    <property type="entry name" value="FAD-linked reductases, C-terminal domain"/>
    <property type="match status" value="1"/>
</dbReference>
<accession>A0A2G5I7Y5</accession>
<dbReference type="SUPFAM" id="SSF51905">
    <property type="entry name" value="FAD/NAD(P)-binding domain"/>
    <property type="match status" value="1"/>
</dbReference>
<organism evidence="7 9">
    <name type="scientific">Cercospora beticola</name>
    <name type="common">Sugarbeet leaf spot fungus</name>
    <dbReference type="NCBI Taxonomy" id="122368"/>
    <lineage>
        <taxon>Eukaryota</taxon>
        <taxon>Fungi</taxon>
        <taxon>Dikarya</taxon>
        <taxon>Ascomycota</taxon>
        <taxon>Pezizomycotina</taxon>
        <taxon>Dothideomycetes</taxon>
        <taxon>Dothideomycetidae</taxon>
        <taxon>Mycosphaerellales</taxon>
        <taxon>Mycosphaerellaceae</taxon>
        <taxon>Cercospora</taxon>
    </lineage>
</organism>
<dbReference type="PANTHER" id="PTHR13789:SF215">
    <property type="entry name" value="FAD-BINDING DOMAIN-CONTAINING PROTEIN-RELATED"/>
    <property type="match status" value="1"/>
</dbReference>
<gene>
    <name evidence="7" type="ORF">CB0940_01544</name>
    <name evidence="8" type="ORF">RHO25_001593</name>
</gene>
<evidence type="ECO:0000313" key="8">
    <source>
        <dbReference type="EMBL" id="WPA96985.1"/>
    </source>
</evidence>
<keyword evidence="4" id="KW-0560">Oxidoreductase</keyword>
<dbReference type="GO" id="GO:0004497">
    <property type="term" value="F:monooxygenase activity"/>
    <property type="evidence" value="ECO:0007669"/>
    <property type="project" value="UniProtKB-KW"/>
</dbReference>
<dbReference type="InterPro" id="IPR036188">
    <property type="entry name" value="FAD/NAD-bd_sf"/>
</dbReference>
<comment type="similarity">
    <text evidence="1">Belongs to the paxM FAD-dependent monooxygenase family.</text>
</comment>
<evidence type="ECO:0000256" key="2">
    <source>
        <dbReference type="ARBA" id="ARBA00022630"/>
    </source>
</evidence>
<dbReference type="EMBL" id="LKMD01000100">
    <property type="protein sequence ID" value="PIB00890.1"/>
    <property type="molecule type" value="Genomic_DNA"/>
</dbReference>
<name>A0A2G5I7Y5_CERBT</name>
<dbReference type="GO" id="GO:0071949">
    <property type="term" value="F:FAD binding"/>
    <property type="evidence" value="ECO:0007669"/>
    <property type="project" value="InterPro"/>
</dbReference>
<keyword evidence="2" id="KW-0285">Flavoprotein</keyword>
<evidence type="ECO:0000313" key="10">
    <source>
        <dbReference type="Proteomes" id="UP001302367"/>
    </source>
</evidence>